<dbReference type="GO" id="GO:0015919">
    <property type="term" value="P:peroxisomal membrane transport"/>
    <property type="evidence" value="ECO:0007669"/>
    <property type="project" value="InterPro"/>
</dbReference>
<proteinExistence type="predicted"/>
<name>A0A7N0TUQ8_KALFE</name>
<keyword evidence="3" id="KW-1185">Reference proteome</keyword>
<dbReference type="PANTHER" id="PTHR36361:SF1">
    <property type="entry name" value="PROTEIN APEM9"/>
    <property type="match status" value="1"/>
</dbReference>
<dbReference type="EnsemblPlants" id="Kaladp0046s0230.1.v1.1">
    <property type="protein sequence ID" value="Kaladp0046s0230.1.v1.1"/>
    <property type="gene ID" value="Kaladp0046s0230.v1.1"/>
</dbReference>
<keyword evidence="1" id="KW-0472">Membrane</keyword>
<evidence type="ECO:0000313" key="3">
    <source>
        <dbReference type="Proteomes" id="UP000594263"/>
    </source>
</evidence>
<dbReference type="OMA" id="FGNTRFS"/>
<protein>
    <recommendedName>
        <fullName evidence="4">3-phosphoinositide-dependent protein kinase-1</fullName>
    </recommendedName>
</protein>
<dbReference type="PANTHER" id="PTHR36361">
    <property type="entry name" value="PROTEIN APEM9"/>
    <property type="match status" value="1"/>
</dbReference>
<evidence type="ECO:0000313" key="2">
    <source>
        <dbReference type="EnsemblPlants" id="Kaladp0046s0230.1.v1.1"/>
    </source>
</evidence>
<evidence type="ECO:0008006" key="4">
    <source>
        <dbReference type="Google" id="ProtNLM"/>
    </source>
</evidence>
<dbReference type="Gramene" id="Kaladp0046s0230.1.v1.1">
    <property type="protein sequence ID" value="Kaladp0046s0230.1.v1.1"/>
    <property type="gene ID" value="Kaladp0046s0230.v1.1"/>
</dbReference>
<dbReference type="InterPro" id="IPR034571">
    <property type="entry name" value="APEM9"/>
</dbReference>
<dbReference type="Proteomes" id="UP000594263">
    <property type="component" value="Unplaced"/>
</dbReference>
<accession>A0A7N0TUQ8</accession>
<keyword evidence="1" id="KW-0812">Transmembrane</keyword>
<evidence type="ECO:0000256" key="1">
    <source>
        <dbReference type="SAM" id="Phobius"/>
    </source>
</evidence>
<organism evidence="2 3">
    <name type="scientific">Kalanchoe fedtschenkoi</name>
    <name type="common">Lavender scallops</name>
    <name type="synonym">South American air plant</name>
    <dbReference type="NCBI Taxonomy" id="63787"/>
    <lineage>
        <taxon>Eukaryota</taxon>
        <taxon>Viridiplantae</taxon>
        <taxon>Streptophyta</taxon>
        <taxon>Embryophyta</taxon>
        <taxon>Tracheophyta</taxon>
        <taxon>Spermatophyta</taxon>
        <taxon>Magnoliopsida</taxon>
        <taxon>eudicotyledons</taxon>
        <taxon>Gunneridae</taxon>
        <taxon>Pentapetalae</taxon>
        <taxon>Saxifragales</taxon>
        <taxon>Crassulaceae</taxon>
        <taxon>Kalanchoe</taxon>
    </lineage>
</organism>
<feature type="transmembrane region" description="Helical" evidence="1">
    <location>
        <begin position="286"/>
        <end position="306"/>
    </location>
</feature>
<sequence>MEVPIQEIEDTEFQVASTTIWEDIELAESFLVCRMFEEALSKSSSALERLFDAASSGGVGQTELLQIKEAAGMVMLQSLKELGRSQDMLEQLKQHFGQITAIPVGVFMAGACIQMLEAPSVVQSFFEEFLSNWRCVDENHYVLAVELTSPSYAMNPKGTLPLDKYLELVEVYAVVLLGKVLNAMDVAISWVEKAEIPESKREDLLRKLHSLYSRKSANTVQSSLSQRNEQESQISSQYGLQVLDNSSEASEGSDISKQSILKLSSRVEPCFWLFRSVNLKFGKVRLVITTGKVLLTFLICLVVYFIKRKRETLFRTAKKQVMLVRKAMVDLWQLAFSYQVNPLAAVQPLPAATRGTG</sequence>
<keyword evidence="1" id="KW-1133">Transmembrane helix</keyword>
<reference evidence="2" key="1">
    <citation type="submission" date="2021-01" db="UniProtKB">
        <authorList>
            <consortium name="EnsemblPlants"/>
        </authorList>
    </citation>
    <scope>IDENTIFICATION</scope>
</reference>
<dbReference type="AlphaFoldDB" id="A0A7N0TUQ8"/>